<dbReference type="PANTHER" id="PTHR19372:SF7">
    <property type="entry name" value="SULFITE OXIDASE, MITOCHONDRIAL"/>
    <property type="match status" value="1"/>
</dbReference>
<dbReference type="SUPFAM" id="SSF56524">
    <property type="entry name" value="Oxidoreductase molybdopterin-binding domain"/>
    <property type="match status" value="1"/>
</dbReference>
<dbReference type="PRINTS" id="PR00407">
    <property type="entry name" value="EUMOPTERIN"/>
</dbReference>
<protein>
    <submittedName>
        <fullName evidence="2">Nitrate reductase</fullName>
    </submittedName>
</protein>
<dbReference type="PANTHER" id="PTHR19372">
    <property type="entry name" value="SULFITE REDUCTASE"/>
    <property type="match status" value="1"/>
</dbReference>
<dbReference type="STRING" id="2070753.A0A3A2ZHS0"/>
<reference evidence="3" key="1">
    <citation type="submission" date="2017-02" db="EMBL/GenBank/DDBJ databases">
        <authorList>
            <person name="Tafer H."/>
            <person name="Lopandic K."/>
        </authorList>
    </citation>
    <scope>NUCLEOTIDE SEQUENCE [LARGE SCALE GENOMIC DNA]</scope>
    <source>
        <strain evidence="3">CBS 366.77</strain>
    </source>
</reference>
<comment type="caution">
    <text evidence="2">The sequence shown here is derived from an EMBL/GenBank/DDBJ whole genome shotgun (WGS) entry which is preliminary data.</text>
</comment>
<dbReference type="InterPro" id="IPR000572">
    <property type="entry name" value="OxRdtase_Mopterin-bd_dom"/>
</dbReference>
<dbReference type="EMBL" id="MVGC01002663">
    <property type="protein sequence ID" value="RJE16791.1"/>
    <property type="molecule type" value="Genomic_DNA"/>
</dbReference>
<accession>A0A3A2ZHS0</accession>
<evidence type="ECO:0000259" key="1">
    <source>
        <dbReference type="Pfam" id="PF00174"/>
    </source>
</evidence>
<dbReference type="GO" id="GO:0006790">
    <property type="term" value="P:sulfur compound metabolic process"/>
    <property type="evidence" value="ECO:0007669"/>
    <property type="project" value="TreeGrafter"/>
</dbReference>
<dbReference type="OrthoDB" id="432685at2759"/>
<sequence>MIQQNPQKRYWVNFEGSDELSDGKYATSIPFDYAMDHCNDVMVAFKMNDFPLPPDHGYPARLVIPGFVGGRCVKWLSKIWVTDHENDSYYHL</sequence>
<dbReference type="GO" id="GO:0020037">
    <property type="term" value="F:heme binding"/>
    <property type="evidence" value="ECO:0007669"/>
    <property type="project" value="TreeGrafter"/>
</dbReference>
<dbReference type="Pfam" id="PF00174">
    <property type="entry name" value="Oxidored_molyb"/>
    <property type="match status" value="1"/>
</dbReference>
<dbReference type="InterPro" id="IPR036374">
    <property type="entry name" value="OxRdtase_Mopterin-bd_sf"/>
</dbReference>
<evidence type="ECO:0000313" key="3">
    <source>
        <dbReference type="Proteomes" id="UP000266188"/>
    </source>
</evidence>
<dbReference type="InterPro" id="IPR008335">
    <property type="entry name" value="Mopterin_OxRdtase_euk"/>
</dbReference>
<name>A0A3A2ZHS0_9EURO</name>
<feature type="non-terminal residue" evidence="2">
    <location>
        <position position="92"/>
    </location>
</feature>
<gene>
    <name evidence="2" type="ORF">PHISCL_10872</name>
</gene>
<dbReference type="Proteomes" id="UP000266188">
    <property type="component" value="Unassembled WGS sequence"/>
</dbReference>
<feature type="domain" description="Oxidoreductase molybdopterin-binding" evidence="1">
    <location>
        <begin position="7"/>
        <end position="90"/>
    </location>
</feature>
<dbReference type="GO" id="GO:0043546">
    <property type="term" value="F:molybdopterin cofactor binding"/>
    <property type="evidence" value="ECO:0007669"/>
    <property type="project" value="TreeGrafter"/>
</dbReference>
<organism evidence="2 3">
    <name type="scientific">Aspergillus sclerotialis</name>
    <dbReference type="NCBI Taxonomy" id="2070753"/>
    <lineage>
        <taxon>Eukaryota</taxon>
        <taxon>Fungi</taxon>
        <taxon>Dikarya</taxon>
        <taxon>Ascomycota</taxon>
        <taxon>Pezizomycotina</taxon>
        <taxon>Eurotiomycetes</taxon>
        <taxon>Eurotiomycetidae</taxon>
        <taxon>Eurotiales</taxon>
        <taxon>Aspergillaceae</taxon>
        <taxon>Aspergillus</taxon>
        <taxon>Aspergillus subgen. Polypaecilum</taxon>
    </lineage>
</organism>
<dbReference type="GO" id="GO:0008482">
    <property type="term" value="F:sulfite oxidase activity"/>
    <property type="evidence" value="ECO:0007669"/>
    <property type="project" value="TreeGrafter"/>
</dbReference>
<evidence type="ECO:0000313" key="2">
    <source>
        <dbReference type="EMBL" id="RJE16791.1"/>
    </source>
</evidence>
<dbReference type="Gene3D" id="3.90.420.10">
    <property type="entry name" value="Oxidoreductase, molybdopterin-binding domain"/>
    <property type="match status" value="1"/>
</dbReference>
<dbReference type="AlphaFoldDB" id="A0A3A2ZHS0"/>
<proteinExistence type="predicted"/>
<keyword evidence="3" id="KW-1185">Reference proteome</keyword>